<keyword evidence="1" id="KW-1003">Cell membrane</keyword>
<dbReference type="PANTHER" id="PTHR33383:SF1">
    <property type="entry name" value="MEMBRANE PROTEIN INSERTION EFFICIENCY FACTOR-RELATED"/>
    <property type="match status" value="1"/>
</dbReference>
<dbReference type="Proteomes" id="UP000194664">
    <property type="component" value="Unassembled WGS sequence"/>
</dbReference>
<keyword evidence="3" id="KW-1185">Reference proteome</keyword>
<dbReference type="NCBIfam" id="TIGR00278">
    <property type="entry name" value="membrane protein insertion efficiency factor YidD"/>
    <property type="match status" value="1"/>
</dbReference>
<comment type="function">
    <text evidence="1">Could be involved in insertion of integral membrane proteins into the membrane.</text>
</comment>
<dbReference type="PANTHER" id="PTHR33383">
    <property type="entry name" value="MEMBRANE PROTEIN INSERTION EFFICIENCY FACTOR-RELATED"/>
    <property type="match status" value="1"/>
</dbReference>
<dbReference type="AlphaFoldDB" id="A0A251WYE7"/>
<gene>
    <name evidence="2" type="ORF">BVC71_05845</name>
</gene>
<comment type="caution">
    <text evidence="2">The sequence shown here is derived from an EMBL/GenBank/DDBJ whole genome shotgun (WGS) entry which is preliminary data.</text>
</comment>
<dbReference type="EMBL" id="MSPP01000002">
    <property type="protein sequence ID" value="OUD09376.1"/>
    <property type="molecule type" value="Genomic_DNA"/>
</dbReference>
<reference evidence="2 3" key="1">
    <citation type="submission" date="2016-12" db="EMBL/GenBank/DDBJ databases">
        <title>The draft genome sequence of HSLHS2.</title>
        <authorList>
            <person name="Hu D."/>
            <person name="Wang L."/>
            <person name="Shao Z."/>
        </authorList>
    </citation>
    <scope>NUCLEOTIDE SEQUENCE [LARGE SCALE GENOMIC DNA]</scope>
    <source>
        <strain evidence="2">MCCC 1A06712</strain>
    </source>
</reference>
<dbReference type="HAMAP" id="MF_00386">
    <property type="entry name" value="UPF0161_YidD"/>
    <property type="match status" value="1"/>
</dbReference>
<evidence type="ECO:0000313" key="3">
    <source>
        <dbReference type="Proteomes" id="UP000194664"/>
    </source>
</evidence>
<protein>
    <recommendedName>
        <fullName evidence="1">Putative membrane protein insertion efficiency factor</fullName>
    </recommendedName>
</protein>
<dbReference type="OrthoDB" id="9801753at2"/>
<keyword evidence="1" id="KW-0472">Membrane</keyword>
<dbReference type="SMART" id="SM01234">
    <property type="entry name" value="Haemolytic"/>
    <property type="match status" value="1"/>
</dbReference>
<dbReference type="RefSeq" id="WP_086450728.1">
    <property type="nucleotide sequence ID" value="NZ_MSPP01000002.1"/>
</dbReference>
<organism evidence="2 3">
    <name type="scientific">Marivivens niveibacter</name>
    <dbReference type="NCBI Taxonomy" id="1930667"/>
    <lineage>
        <taxon>Bacteria</taxon>
        <taxon>Pseudomonadati</taxon>
        <taxon>Pseudomonadota</taxon>
        <taxon>Alphaproteobacteria</taxon>
        <taxon>Rhodobacterales</taxon>
        <taxon>Paracoccaceae</taxon>
        <taxon>Marivivens group</taxon>
        <taxon>Marivivens</taxon>
    </lineage>
</organism>
<comment type="subcellular location">
    <subcellularLocation>
        <location evidence="1">Cell membrane</location>
        <topology evidence="1">Peripheral membrane protein</topology>
        <orientation evidence="1">Cytoplasmic side</orientation>
    </subcellularLocation>
</comment>
<comment type="similarity">
    <text evidence="1">Belongs to the UPF0161 family.</text>
</comment>
<evidence type="ECO:0000256" key="1">
    <source>
        <dbReference type="HAMAP-Rule" id="MF_00386"/>
    </source>
</evidence>
<name>A0A251WYE7_9RHOB</name>
<dbReference type="InterPro" id="IPR002696">
    <property type="entry name" value="Membr_insert_effic_factor_YidD"/>
</dbReference>
<proteinExistence type="inferred from homology"/>
<sequence>MTPLAWVISLPVRFYRLVFSPWVGHACRYQPTCSAYAMEALQKHGGIKGTYLIVHRLMRCHPWGGSGIDNVPDCKHRH</sequence>
<accession>A0A251WYE7</accession>
<dbReference type="GO" id="GO:0005886">
    <property type="term" value="C:plasma membrane"/>
    <property type="evidence" value="ECO:0007669"/>
    <property type="project" value="UniProtKB-SubCell"/>
</dbReference>
<evidence type="ECO:0000313" key="2">
    <source>
        <dbReference type="EMBL" id="OUD09376.1"/>
    </source>
</evidence>
<dbReference type="Pfam" id="PF01809">
    <property type="entry name" value="YidD"/>
    <property type="match status" value="1"/>
</dbReference>